<keyword evidence="3" id="KW-0434">Leukotriene biosynthesis</keyword>
<dbReference type="Gene3D" id="1.20.120.550">
    <property type="entry name" value="Membrane associated eicosanoid/glutathione metabolism-like domain"/>
    <property type="match status" value="1"/>
</dbReference>
<dbReference type="PANTHER" id="PTHR10250">
    <property type="entry name" value="MICROSOMAL GLUTATHIONE S-TRANSFERASE"/>
    <property type="match status" value="1"/>
</dbReference>
<evidence type="ECO:0000256" key="1">
    <source>
        <dbReference type="ARBA" id="ARBA00004477"/>
    </source>
</evidence>
<dbReference type="InterPro" id="IPR050997">
    <property type="entry name" value="MAPEG"/>
</dbReference>
<dbReference type="GO" id="GO:0004364">
    <property type="term" value="F:glutathione transferase activity"/>
    <property type="evidence" value="ECO:0007669"/>
    <property type="project" value="TreeGrafter"/>
</dbReference>
<dbReference type="OrthoDB" id="464934at2"/>
<dbReference type="KEGG" id="vgo:GJW-30_1_03556"/>
<feature type="transmembrane region" description="Helical" evidence="7">
    <location>
        <begin position="74"/>
        <end position="93"/>
    </location>
</feature>
<evidence type="ECO:0000256" key="6">
    <source>
        <dbReference type="ARBA" id="ARBA00023136"/>
    </source>
</evidence>
<dbReference type="Pfam" id="PF01124">
    <property type="entry name" value="MAPEG"/>
    <property type="match status" value="1"/>
</dbReference>
<keyword evidence="4" id="KW-0256">Endoplasmic reticulum</keyword>
<keyword evidence="5 7" id="KW-1133">Transmembrane helix</keyword>
<evidence type="ECO:0000256" key="4">
    <source>
        <dbReference type="ARBA" id="ARBA00022824"/>
    </source>
</evidence>
<evidence type="ECO:0000256" key="2">
    <source>
        <dbReference type="ARBA" id="ARBA00022692"/>
    </source>
</evidence>
<evidence type="ECO:0000313" key="8">
    <source>
        <dbReference type="EMBL" id="BAT61006.1"/>
    </source>
</evidence>
<protein>
    <submittedName>
        <fullName evidence="8">MAPEG family protein</fullName>
    </submittedName>
</protein>
<proteinExistence type="predicted"/>
<evidence type="ECO:0000256" key="7">
    <source>
        <dbReference type="SAM" id="Phobius"/>
    </source>
</evidence>
<dbReference type="SUPFAM" id="SSF161084">
    <property type="entry name" value="MAPEG domain-like"/>
    <property type="match status" value="1"/>
</dbReference>
<dbReference type="AlphaFoldDB" id="A0A0S3PYN1"/>
<reference evidence="8 9" key="1">
    <citation type="submission" date="2015-08" db="EMBL/GenBank/DDBJ databases">
        <title>Investigation of the bacterial diversity of lava forest soil.</title>
        <authorList>
            <person name="Lee J.S."/>
        </authorList>
    </citation>
    <scope>NUCLEOTIDE SEQUENCE [LARGE SCALE GENOMIC DNA]</scope>
    <source>
        <strain evidence="8 9">GJW-30</strain>
    </source>
</reference>
<feature type="transmembrane region" description="Helical" evidence="7">
    <location>
        <begin position="6"/>
        <end position="25"/>
    </location>
</feature>
<dbReference type="GO" id="GO:0004602">
    <property type="term" value="F:glutathione peroxidase activity"/>
    <property type="evidence" value="ECO:0007669"/>
    <property type="project" value="TreeGrafter"/>
</dbReference>
<comment type="subcellular location">
    <subcellularLocation>
        <location evidence="1">Endoplasmic reticulum membrane</location>
        <topology evidence="1">Multi-pass membrane protein</topology>
    </subcellularLocation>
</comment>
<evidence type="ECO:0000313" key="9">
    <source>
        <dbReference type="Proteomes" id="UP000236884"/>
    </source>
</evidence>
<dbReference type="PANTHER" id="PTHR10250:SF15">
    <property type="entry name" value="MICROSOMAL GLUTATHIONE S-TRANSFERASE-RELATED"/>
    <property type="match status" value="1"/>
</dbReference>
<feature type="transmembrane region" description="Helical" evidence="7">
    <location>
        <begin position="105"/>
        <end position="128"/>
    </location>
</feature>
<accession>A0A0S3PYN1</accession>
<keyword evidence="2 7" id="KW-0812">Transmembrane</keyword>
<dbReference type="InterPro" id="IPR001446">
    <property type="entry name" value="5_LipOase_AP"/>
</dbReference>
<dbReference type="GO" id="GO:0016020">
    <property type="term" value="C:membrane"/>
    <property type="evidence" value="ECO:0007669"/>
    <property type="project" value="InterPro"/>
</dbReference>
<dbReference type="PRINTS" id="PR00488">
    <property type="entry name" value="5LPOXGNASEAP"/>
</dbReference>
<dbReference type="FunFam" id="1.20.120.550:FF:000003">
    <property type="entry name" value="Leukotriene C4 synthase"/>
    <property type="match status" value="1"/>
</dbReference>
<evidence type="ECO:0000256" key="3">
    <source>
        <dbReference type="ARBA" id="ARBA00022751"/>
    </source>
</evidence>
<gene>
    <name evidence="8" type="ORF">GJW-30_1_03556</name>
</gene>
<sequence>MPHYTAIVSLIAIVLYSYIATRVASAHKKFGVKLPSMGGNPDFERVYRAHANMLEWMPTFLVPLWLMALYLSDIAAAAVGAVWIVGRVMYFVGYSEAVQKRIPGFLIQALACVALIIGAFAGIIMRWAA</sequence>
<dbReference type="Proteomes" id="UP000236884">
    <property type="component" value="Chromosome"/>
</dbReference>
<dbReference type="InterPro" id="IPR001129">
    <property type="entry name" value="Membr-assoc_MAPEG"/>
</dbReference>
<keyword evidence="9" id="KW-1185">Reference proteome</keyword>
<organism evidence="8 9">
    <name type="scientific">Variibacter gotjawalensis</name>
    <dbReference type="NCBI Taxonomy" id="1333996"/>
    <lineage>
        <taxon>Bacteria</taxon>
        <taxon>Pseudomonadati</taxon>
        <taxon>Pseudomonadota</taxon>
        <taxon>Alphaproteobacteria</taxon>
        <taxon>Hyphomicrobiales</taxon>
        <taxon>Nitrobacteraceae</taxon>
        <taxon>Variibacter</taxon>
    </lineage>
</organism>
<evidence type="ECO:0000256" key="5">
    <source>
        <dbReference type="ARBA" id="ARBA00022989"/>
    </source>
</evidence>
<dbReference type="RefSeq" id="WP_096357692.1">
    <property type="nucleotide sequence ID" value="NZ_AP014946.1"/>
</dbReference>
<dbReference type="GO" id="GO:0019370">
    <property type="term" value="P:leukotriene biosynthetic process"/>
    <property type="evidence" value="ECO:0007669"/>
    <property type="project" value="UniProtKB-KW"/>
</dbReference>
<name>A0A0S3PYN1_9BRAD</name>
<keyword evidence="6 7" id="KW-0472">Membrane</keyword>
<dbReference type="EMBL" id="AP014946">
    <property type="protein sequence ID" value="BAT61006.1"/>
    <property type="molecule type" value="Genomic_DNA"/>
</dbReference>
<dbReference type="GO" id="GO:0008047">
    <property type="term" value="F:enzyme activator activity"/>
    <property type="evidence" value="ECO:0007669"/>
    <property type="project" value="InterPro"/>
</dbReference>
<dbReference type="InterPro" id="IPR023352">
    <property type="entry name" value="MAPEG-like_dom_sf"/>
</dbReference>